<dbReference type="InterPro" id="IPR036510">
    <property type="entry name" value="Ribosomal_bS20_sf"/>
</dbReference>
<proteinExistence type="inferred from homology"/>
<evidence type="ECO:0000256" key="5">
    <source>
        <dbReference type="ARBA" id="ARBA00022980"/>
    </source>
</evidence>
<dbReference type="InterPro" id="IPR002583">
    <property type="entry name" value="Ribosomal_bS20"/>
</dbReference>
<comment type="similarity">
    <text evidence="2 8">Belongs to the bacterial ribosomal protein bS20 family.</text>
</comment>
<dbReference type="Pfam" id="PF01649">
    <property type="entry name" value="Ribosomal_S20p"/>
    <property type="match status" value="1"/>
</dbReference>
<dbReference type="PANTHER" id="PTHR33398:SF1">
    <property type="entry name" value="SMALL RIBOSOMAL SUBUNIT PROTEIN BS20C"/>
    <property type="match status" value="1"/>
</dbReference>
<dbReference type="OrthoDB" id="9807974at2"/>
<dbReference type="GO" id="GO:0070181">
    <property type="term" value="F:small ribosomal subunit rRNA binding"/>
    <property type="evidence" value="ECO:0007669"/>
    <property type="project" value="TreeGrafter"/>
</dbReference>
<keyword evidence="11" id="KW-1185">Reference proteome</keyword>
<dbReference type="GO" id="GO:0015935">
    <property type="term" value="C:small ribosomal subunit"/>
    <property type="evidence" value="ECO:0007669"/>
    <property type="project" value="TreeGrafter"/>
</dbReference>
<feature type="compositionally biased region" description="Polar residues" evidence="9">
    <location>
        <begin position="38"/>
        <end position="57"/>
    </location>
</feature>
<evidence type="ECO:0000256" key="8">
    <source>
        <dbReference type="HAMAP-Rule" id="MF_00500"/>
    </source>
</evidence>
<feature type="compositionally biased region" description="Basic and acidic residues" evidence="9">
    <location>
        <begin position="1"/>
        <end position="10"/>
    </location>
</feature>
<dbReference type="Gene3D" id="1.20.58.110">
    <property type="entry name" value="Ribosomal protein S20"/>
    <property type="match status" value="1"/>
</dbReference>
<evidence type="ECO:0000256" key="1">
    <source>
        <dbReference type="ARBA" id="ARBA00003134"/>
    </source>
</evidence>
<dbReference type="PANTHER" id="PTHR33398">
    <property type="entry name" value="30S RIBOSOMAL PROTEIN S20"/>
    <property type="match status" value="1"/>
</dbReference>
<evidence type="ECO:0000256" key="9">
    <source>
        <dbReference type="SAM" id="MobiDB-lite"/>
    </source>
</evidence>
<dbReference type="Proteomes" id="UP000067626">
    <property type="component" value="Chromosome"/>
</dbReference>
<accession>A0A0K1E5T9</accession>
<evidence type="ECO:0000313" key="10">
    <source>
        <dbReference type="EMBL" id="AKT36240.1"/>
    </source>
</evidence>
<name>A0A0K1E5T9_CHOCO</name>
<keyword evidence="6 8" id="KW-0687">Ribonucleoprotein</keyword>
<evidence type="ECO:0000256" key="2">
    <source>
        <dbReference type="ARBA" id="ARBA00007634"/>
    </source>
</evidence>
<evidence type="ECO:0000313" key="11">
    <source>
        <dbReference type="Proteomes" id="UP000067626"/>
    </source>
</evidence>
<dbReference type="SUPFAM" id="SSF46992">
    <property type="entry name" value="Ribosomal protein S20"/>
    <property type="match status" value="1"/>
</dbReference>
<feature type="region of interest" description="Disordered" evidence="9">
    <location>
        <begin position="1"/>
        <end position="64"/>
    </location>
</feature>
<evidence type="ECO:0000256" key="6">
    <source>
        <dbReference type="ARBA" id="ARBA00023274"/>
    </source>
</evidence>
<dbReference type="GO" id="GO:0006412">
    <property type="term" value="P:translation"/>
    <property type="evidence" value="ECO:0007669"/>
    <property type="project" value="UniProtKB-UniRule"/>
</dbReference>
<feature type="compositionally biased region" description="Basic residues" evidence="9">
    <location>
        <begin position="11"/>
        <end position="23"/>
    </location>
</feature>
<keyword evidence="4 8" id="KW-0694">RNA-binding</keyword>
<dbReference type="KEGG" id="ccro:CMC5_003540"/>
<dbReference type="RefSeq" id="WP_050428788.1">
    <property type="nucleotide sequence ID" value="NZ_CP012159.1"/>
</dbReference>
<reference evidence="10 11" key="1">
    <citation type="submission" date="2015-07" db="EMBL/GenBank/DDBJ databases">
        <title>Genome analysis of myxobacterium Chondromyces crocatus Cm c5 reveals a high potential for natural compound synthesis and the genetic basis for the loss of fruiting body formation.</title>
        <authorList>
            <person name="Zaburannyi N."/>
            <person name="Bunk B."/>
            <person name="Maier J."/>
            <person name="Overmann J."/>
            <person name="Mueller R."/>
        </authorList>
    </citation>
    <scope>NUCLEOTIDE SEQUENCE [LARGE SCALE GENOMIC DNA]</scope>
    <source>
        <strain evidence="10 11">Cm c5</strain>
    </source>
</reference>
<protein>
    <recommendedName>
        <fullName evidence="7 8">Small ribosomal subunit protein bS20</fullName>
    </recommendedName>
</protein>
<organism evidence="10 11">
    <name type="scientific">Chondromyces crocatus</name>
    <dbReference type="NCBI Taxonomy" id="52"/>
    <lineage>
        <taxon>Bacteria</taxon>
        <taxon>Pseudomonadati</taxon>
        <taxon>Myxococcota</taxon>
        <taxon>Polyangia</taxon>
        <taxon>Polyangiales</taxon>
        <taxon>Polyangiaceae</taxon>
        <taxon>Chondromyces</taxon>
    </lineage>
</organism>
<gene>
    <name evidence="10" type="primary">rpst</name>
    <name evidence="8" type="synonym">rpsT</name>
    <name evidence="10" type="ORF">CMC5_003540</name>
</gene>
<evidence type="ECO:0000256" key="7">
    <source>
        <dbReference type="ARBA" id="ARBA00035136"/>
    </source>
</evidence>
<dbReference type="EMBL" id="CP012159">
    <property type="protein sequence ID" value="AKT36240.1"/>
    <property type="molecule type" value="Genomic_DNA"/>
</dbReference>
<sequence>MATHASAEKRNRQRIKRTARNRAAKSELRTTLKKARNSVKTSAQDASTATVTAQSQLDRAASRGVIPKERASRLKARLAKSLHKATAKLAAAS</sequence>
<dbReference type="AlphaFoldDB" id="A0A0K1E5T9"/>
<dbReference type="STRING" id="52.CMC5_003540"/>
<dbReference type="HAMAP" id="MF_00500">
    <property type="entry name" value="Ribosomal_bS20"/>
    <property type="match status" value="1"/>
</dbReference>
<keyword evidence="3 8" id="KW-0699">rRNA-binding</keyword>
<dbReference type="NCBIfam" id="TIGR00029">
    <property type="entry name" value="S20"/>
    <property type="match status" value="1"/>
</dbReference>
<comment type="function">
    <text evidence="1 8">Binds directly to 16S ribosomal RNA.</text>
</comment>
<keyword evidence="5 8" id="KW-0689">Ribosomal protein</keyword>
<dbReference type="GO" id="GO:0003735">
    <property type="term" value="F:structural constituent of ribosome"/>
    <property type="evidence" value="ECO:0007669"/>
    <property type="project" value="InterPro"/>
</dbReference>
<evidence type="ECO:0000256" key="3">
    <source>
        <dbReference type="ARBA" id="ARBA00022730"/>
    </source>
</evidence>
<evidence type="ECO:0000256" key="4">
    <source>
        <dbReference type="ARBA" id="ARBA00022884"/>
    </source>
</evidence>